<organism evidence="2">
    <name type="scientific">Aspergillus niger</name>
    <dbReference type="NCBI Taxonomy" id="5061"/>
    <lineage>
        <taxon>Eukaryota</taxon>
        <taxon>Fungi</taxon>
        <taxon>Dikarya</taxon>
        <taxon>Ascomycota</taxon>
        <taxon>Pezizomycotina</taxon>
        <taxon>Eurotiomycetes</taxon>
        <taxon>Eurotiomycetidae</taxon>
        <taxon>Eurotiales</taxon>
        <taxon>Aspergillaceae</taxon>
        <taxon>Aspergillus</taxon>
        <taxon>Aspergillus subgen. Circumdati</taxon>
    </lineage>
</organism>
<reference evidence="2" key="2">
    <citation type="submission" date="2025-08" db="UniProtKB">
        <authorList>
            <consortium name="RefSeq"/>
        </authorList>
    </citation>
    <scope>IDENTIFICATION</scope>
</reference>
<sequence length="141" mass="15957">MTDRTQGCGRVIVAEARWPALASHHASFSMPDSEWLHYAGWTGWRTKDGTKQQIELHRCQASNRSESRTGKRHDWPASKKKASPNFPISIFHLFQPWKDPPDELLHPQTHPSFDALVQAKPRPGNRALSLAFFVHVPGTAI</sequence>
<protein>
    <submittedName>
        <fullName evidence="2">Uncharacterized protein</fullName>
    </submittedName>
</protein>
<feature type="compositionally biased region" description="Basic and acidic residues" evidence="1">
    <location>
        <begin position="65"/>
        <end position="77"/>
    </location>
</feature>
<feature type="region of interest" description="Disordered" evidence="1">
    <location>
        <begin position="58"/>
        <end position="82"/>
    </location>
</feature>
<dbReference type="GeneID" id="84592268"/>
<name>A0AAJ8BUS9_ASPNG</name>
<dbReference type="RefSeq" id="XP_059604302.1">
    <property type="nucleotide sequence ID" value="XM_059750224.1"/>
</dbReference>
<evidence type="ECO:0000313" key="2">
    <source>
        <dbReference type="RefSeq" id="XP_059604302.1"/>
    </source>
</evidence>
<evidence type="ECO:0000256" key="1">
    <source>
        <dbReference type="SAM" id="MobiDB-lite"/>
    </source>
</evidence>
<accession>A0AAJ8BUS9</accession>
<dbReference type="AlphaFoldDB" id="A0AAJ8BUS9"/>
<dbReference type="KEGG" id="ang:An11g04560"/>
<gene>
    <name evidence="2" type="ORF">An11g04560</name>
</gene>
<dbReference type="VEuPathDB" id="FungiDB:An11g04560"/>
<reference evidence="2" key="1">
    <citation type="submission" date="2025-02" db="EMBL/GenBank/DDBJ databases">
        <authorList>
            <consortium name="NCBI Genome Project"/>
        </authorList>
    </citation>
    <scope>NUCLEOTIDE SEQUENCE</scope>
</reference>
<proteinExistence type="predicted"/>